<keyword evidence="1" id="KW-0479">Metal-binding</keyword>
<dbReference type="PROSITE" id="PS01047">
    <property type="entry name" value="HMA_1"/>
    <property type="match status" value="1"/>
</dbReference>
<dbReference type="Proteomes" id="UP000437736">
    <property type="component" value="Unassembled WGS sequence"/>
</dbReference>
<proteinExistence type="predicted"/>
<dbReference type="Gene3D" id="3.30.70.100">
    <property type="match status" value="1"/>
</dbReference>
<dbReference type="InterPro" id="IPR017969">
    <property type="entry name" value="Heavy-metal-associated_CS"/>
</dbReference>
<protein>
    <submittedName>
        <fullName evidence="3">Cation-transporting ATPase</fullName>
    </submittedName>
</protein>
<accession>A0ABW9QVE6</accession>
<name>A0ABW9QVE6_9ACTN</name>
<dbReference type="SUPFAM" id="SSF55008">
    <property type="entry name" value="HMA, heavy metal-associated domain"/>
    <property type="match status" value="1"/>
</dbReference>
<sequence length="67" mass="6861">MPETRMYTVAGMTCDHCTRAVASEVGAVAGVTAVEVDLGTKLVTVTGDGLSDEALRAAIEEAGYEVA</sequence>
<dbReference type="InterPro" id="IPR000428">
    <property type="entry name" value="Cu-bd"/>
</dbReference>
<comment type="caution">
    <text evidence="3">The sequence shown here is derived from an EMBL/GenBank/DDBJ whole genome shotgun (WGS) entry which is preliminary data.</text>
</comment>
<feature type="domain" description="HMA" evidence="2">
    <location>
        <begin position="3"/>
        <end position="67"/>
    </location>
</feature>
<dbReference type="EMBL" id="WJHE01000630">
    <property type="protein sequence ID" value="MST33530.1"/>
    <property type="molecule type" value="Genomic_DNA"/>
</dbReference>
<dbReference type="PRINTS" id="PR00944">
    <property type="entry name" value="CUEXPORT"/>
</dbReference>
<dbReference type="Pfam" id="PF00403">
    <property type="entry name" value="HMA"/>
    <property type="match status" value="1"/>
</dbReference>
<reference evidence="3 4" key="1">
    <citation type="submission" date="2019-11" db="EMBL/GenBank/DDBJ databases">
        <title>Acidiferrimicrobium australis gen. nov., sp. nov., an acidophilic and obligately heterotrophic, member of the Actinobacteria that catalyses dissimilatory oxido- reduction of iron isolated from metal-rich acidic water in Chile.</title>
        <authorList>
            <person name="Gonzalez D."/>
            <person name="Huber K."/>
            <person name="Hedrich S."/>
            <person name="Rojas-Villalobos C."/>
            <person name="Quatrini R."/>
            <person name="Dinamarca M.A."/>
            <person name="Schwarz A."/>
            <person name="Canales C."/>
            <person name="Nancucheo I."/>
        </authorList>
    </citation>
    <scope>NUCLEOTIDE SEQUENCE [LARGE SCALE GENOMIC DNA]</scope>
    <source>
        <strain evidence="3 4">USS-CCA1</strain>
    </source>
</reference>
<dbReference type="PROSITE" id="PS50846">
    <property type="entry name" value="HMA_2"/>
    <property type="match status" value="1"/>
</dbReference>
<evidence type="ECO:0000313" key="3">
    <source>
        <dbReference type="EMBL" id="MST33530.1"/>
    </source>
</evidence>
<dbReference type="InterPro" id="IPR006121">
    <property type="entry name" value="HMA_dom"/>
</dbReference>
<gene>
    <name evidence="3" type="ORF">GHK86_12470</name>
</gene>
<evidence type="ECO:0000313" key="4">
    <source>
        <dbReference type="Proteomes" id="UP000437736"/>
    </source>
</evidence>
<dbReference type="CDD" id="cd00371">
    <property type="entry name" value="HMA"/>
    <property type="match status" value="1"/>
</dbReference>
<evidence type="ECO:0000256" key="1">
    <source>
        <dbReference type="ARBA" id="ARBA00022723"/>
    </source>
</evidence>
<dbReference type="InterPro" id="IPR036163">
    <property type="entry name" value="HMA_dom_sf"/>
</dbReference>
<keyword evidence="4" id="KW-1185">Reference proteome</keyword>
<organism evidence="3 4">
    <name type="scientific">Acidiferrimicrobium australe</name>
    <dbReference type="NCBI Taxonomy" id="2664430"/>
    <lineage>
        <taxon>Bacteria</taxon>
        <taxon>Bacillati</taxon>
        <taxon>Actinomycetota</taxon>
        <taxon>Acidimicrobiia</taxon>
        <taxon>Acidimicrobiales</taxon>
        <taxon>Acidimicrobiaceae</taxon>
        <taxon>Acidiferrimicrobium</taxon>
    </lineage>
</organism>
<evidence type="ECO:0000259" key="2">
    <source>
        <dbReference type="PROSITE" id="PS50846"/>
    </source>
</evidence>